<organism evidence="2 4">
    <name type="scientific">Parabacteroides distasonis</name>
    <dbReference type="NCBI Taxonomy" id="823"/>
    <lineage>
        <taxon>Bacteria</taxon>
        <taxon>Pseudomonadati</taxon>
        <taxon>Bacteroidota</taxon>
        <taxon>Bacteroidia</taxon>
        <taxon>Bacteroidales</taxon>
        <taxon>Tannerellaceae</taxon>
        <taxon>Parabacteroides</taxon>
    </lineage>
</organism>
<evidence type="ECO:0000313" key="2">
    <source>
        <dbReference type="EMBL" id="MDB9007054.1"/>
    </source>
</evidence>
<evidence type="ECO:0000256" key="1">
    <source>
        <dbReference type="SAM" id="Phobius"/>
    </source>
</evidence>
<reference evidence="3" key="2">
    <citation type="submission" date="2023-03" db="EMBL/GenBank/DDBJ databases">
        <title>Parabacteroides distasonis, a bacteria resistant against UC.</title>
        <authorList>
            <person name="Dai W."/>
        </authorList>
    </citation>
    <scope>NUCLEOTIDE SEQUENCE</scope>
    <source>
        <strain evidence="3">F1-28</strain>
    </source>
</reference>
<keyword evidence="1" id="KW-0812">Transmembrane</keyword>
<evidence type="ECO:0000313" key="3">
    <source>
        <dbReference type="EMBL" id="WET63410.1"/>
    </source>
</evidence>
<accession>A0AAJ1M7V3</accession>
<dbReference type="InterPro" id="IPR032206">
    <property type="entry name" value="DUF5025"/>
</dbReference>
<evidence type="ECO:0000313" key="4">
    <source>
        <dbReference type="Proteomes" id="UP001210126"/>
    </source>
</evidence>
<name>A0AAJ1M7V3_PARDI</name>
<feature type="transmembrane region" description="Helical" evidence="1">
    <location>
        <begin position="21"/>
        <end position="39"/>
    </location>
</feature>
<keyword evidence="1" id="KW-0472">Membrane</keyword>
<reference evidence="2" key="1">
    <citation type="submission" date="2023-01" db="EMBL/GenBank/DDBJ databases">
        <title>Human gut microbiome strain richness.</title>
        <authorList>
            <person name="Chen-Liaw A."/>
        </authorList>
    </citation>
    <scope>NUCLEOTIDE SEQUENCE</scope>
    <source>
        <strain evidence="2">RTP21484st1_E5_RTP21484_190118</strain>
    </source>
</reference>
<dbReference type="Proteomes" id="UP001221009">
    <property type="component" value="Chromosome"/>
</dbReference>
<dbReference type="AlphaFoldDB" id="A0AAJ1M7V3"/>
<dbReference type="EMBL" id="JAQMPJ010000026">
    <property type="protein sequence ID" value="MDB9007054.1"/>
    <property type="molecule type" value="Genomic_DNA"/>
</dbReference>
<keyword evidence="1" id="KW-1133">Transmembrane helix</keyword>
<sequence length="206" mass="23755">MESTTEKRNISMLYWDEAKKGMMAGFIFSLFILLLFSFVSCDKDEDTSFEETPYYLGYFEGKVNSQDISIANQSNSHSFIDHGNFWQEVNTDLSGFYWEIPLGVHISDYPYPMLRISLIPLREGEYLIDKGKLLNEEIESTVRITKDDAKIVYHPLKSSFRIQVDSIRFHEGSGTPYIEGKMEGILYNIENSEDSIVIKDAIFGIH</sequence>
<proteinExistence type="predicted"/>
<dbReference type="Pfam" id="PF16428">
    <property type="entry name" value="DUF5025"/>
    <property type="match status" value="1"/>
</dbReference>
<dbReference type="EMBL" id="CP120353">
    <property type="protein sequence ID" value="WET63410.1"/>
    <property type="molecule type" value="Genomic_DNA"/>
</dbReference>
<protein>
    <submittedName>
        <fullName evidence="2">DUF5025 domain-containing protein</fullName>
    </submittedName>
</protein>
<gene>
    <name evidence="3" type="ORF">P2T59_17130</name>
    <name evidence="2" type="ORF">PN599_18880</name>
</gene>
<dbReference type="Proteomes" id="UP001210126">
    <property type="component" value="Unassembled WGS sequence"/>
</dbReference>